<name>A0A2Z6SQG8_9GLOM</name>
<feature type="signal peptide" evidence="1">
    <location>
        <begin position="1"/>
        <end position="19"/>
    </location>
</feature>
<evidence type="ECO:0000256" key="1">
    <source>
        <dbReference type="SAM" id="SignalP"/>
    </source>
</evidence>
<keyword evidence="3" id="KW-1185">Reference proteome</keyword>
<reference evidence="2 3" key="1">
    <citation type="submission" date="2017-11" db="EMBL/GenBank/DDBJ databases">
        <title>The genome of Rhizophagus clarus HR1 reveals common genetic basis of auxotrophy among arbuscular mycorrhizal fungi.</title>
        <authorList>
            <person name="Kobayashi Y."/>
        </authorList>
    </citation>
    <scope>NUCLEOTIDE SEQUENCE [LARGE SCALE GENOMIC DNA]</scope>
    <source>
        <strain evidence="2 3">HR1</strain>
    </source>
</reference>
<sequence>MHLKYFLLVFVLTIASAAAFNEDKRDAEKEEKTNRLDSWKAAHEKAREVDPKISDAMLGFAKCLLSNFLTPVPNLTSLSKC</sequence>
<dbReference type="EMBL" id="BEXD01004381">
    <property type="protein sequence ID" value="GBC10397.1"/>
    <property type="molecule type" value="Genomic_DNA"/>
</dbReference>
<keyword evidence="1" id="KW-0732">Signal</keyword>
<gene>
    <name evidence="2" type="ORF">RclHR1_00960014</name>
</gene>
<evidence type="ECO:0000313" key="3">
    <source>
        <dbReference type="Proteomes" id="UP000247702"/>
    </source>
</evidence>
<accession>A0A2Z6SQG8</accession>
<dbReference type="AlphaFoldDB" id="A0A2Z6SQG8"/>
<protein>
    <submittedName>
        <fullName evidence="2">Uncharacterized protein</fullName>
    </submittedName>
</protein>
<dbReference type="Proteomes" id="UP000247702">
    <property type="component" value="Unassembled WGS sequence"/>
</dbReference>
<comment type="caution">
    <text evidence="2">The sequence shown here is derived from an EMBL/GenBank/DDBJ whole genome shotgun (WGS) entry which is preliminary data.</text>
</comment>
<evidence type="ECO:0000313" key="2">
    <source>
        <dbReference type="EMBL" id="GBC10397.1"/>
    </source>
</evidence>
<organism evidence="2 3">
    <name type="scientific">Rhizophagus clarus</name>
    <dbReference type="NCBI Taxonomy" id="94130"/>
    <lineage>
        <taxon>Eukaryota</taxon>
        <taxon>Fungi</taxon>
        <taxon>Fungi incertae sedis</taxon>
        <taxon>Mucoromycota</taxon>
        <taxon>Glomeromycotina</taxon>
        <taxon>Glomeromycetes</taxon>
        <taxon>Glomerales</taxon>
        <taxon>Glomeraceae</taxon>
        <taxon>Rhizophagus</taxon>
    </lineage>
</organism>
<proteinExistence type="predicted"/>
<feature type="chain" id="PRO_5016244771" evidence="1">
    <location>
        <begin position="20"/>
        <end position="81"/>
    </location>
</feature>